<accession>A0ABV1SMJ2</accession>
<protein>
    <submittedName>
        <fullName evidence="6">Transposase</fullName>
    </submittedName>
</protein>
<evidence type="ECO:0000259" key="4">
    <source>
        <dbReference type="Pfam" id="PF13005"/>
    </source>
</evidence>
<reference evidence="6 7" key="1">
    <citation type="submission" date="2024-01" db="EMBL/GenBank/DDBJ databases">
        <authorList>
            <person name="Deng Y."/>
            <person name="Su J."/>
        </authorList>
    </citation>
    <scope>NUCLEOTIDE SEQUENCE [LARGE SCALE GENOMIC DNA]</scope>
    <source>
        <strain evidence="6 7">CPCC 100088</strain>
    </source>
</reference>
<evidence type="ECO:0000313" key="7">
    <source>
        <dbReference type="Proteomes" id="UP001438953"/>
    </source>
</evidence>
<dbReference type="Pfam" id="PF13007">
    <property type="entry name" value="LZ_Tnp_IS66"/>
    <property type="match status" value="1"/>
</dbReference>
<dbReference type="RefSeq" id="WP_350939384.1">
    <property type="nucleotide sequence ID" value="NZ_JAYWLC010000081.1"/>
</dbReference>
<keyword evidence="7" id="KW-1185">Reference proteome</keyword>
<feature type="region of interest" description="Disordered" evidence="2">
    <location>
        <begin position="100"/>
        <end position="119"/>
    </location>
</feature>
<name>A0ABV1SMJ2_9RHOB</name>
<gene>
    <name evidence="6" type="ORF">VSX56_20645</name>
</gene>
<evidence type="ECO:0000256" key="2">
    <source>
        <dbReference type="SAM" id="MobiDB-lite"/>
    </source>
</evidence>
<dbReference type="PANTHER" id="PTHR33678:SF1">
    <property type="entry name" value="BLL1576 PROTEIN"/>
    <property type="match status" value="1"/>
</dbReference>
<dbReference type="Pfam" id="PF03050">
    <property type="entry name" value="DDE_Tnp_IS66"/>
    <property type="match status" value="1"/>
</dbReference>
<evidence type="ECO:0000259" key="5">
    <source>
        <dbReference type="Pfam" id="PF13007"/>
    </source>
</evidence>
<dbReference type="Proteomes" id="UP001438953">
    <property type="component" value="Unassembled WGS sequence"/>
</dbReference>
<proteinExistence type="predicted"/>
<evidence type="ECO:0000256" key="1">
    <source>
        <dbReference type="SAM" id="Coils"/>
    </source>
</evidence>
<evidence type="ECO:0000313" key="6">
    <source>
        <dbReference type="EMBL" id="MER5174132.1"/>
    </source>
</evidence>
<organism evidence="6 7">
    <name type="scientific">Thioclava kandeliae</name>
    <dbReference type="NCBI Taxonomy" id="3070818"/>
    <lineage>
        <taxon>Bacteria</taxon>
        <taxon>Pseudomonadati</taxon>
        <taxon>Pseudomonadota</taxon>
        <taxon>Alphaproteobacteria</taxon>
        <taxon>Rhodobacterales</taxon>
        <taxon>Paracoccaceae</taxon>
        <taxon>Thioclava</taxon>
    </lineage>
</organism>
<feature type="domain" description="Transposase IS66 central" evidence="3">
    <location>
        <begin position="191"/>
        <end position="274"/>
    </location>
</feature>
<dbReference type="InterPro" id="IPR004291">
    <property type="entry name" value="Transposase_IS66_central"/>
</dbReference>
<keyword evidence="1" id="KW-0175">Coiled coil</keyword>
<dbReference type="EMBL" id="JAYWLC010000081">
    <property type="protein sequence ID" value="MER5174132.1"/>
    <property type="molecule type" value="Genomic_DNA"/>
</dbReference>
<sequence>MRIDNLSLSDDMDQLKAMVRAMAAKTAALEDENETLKARSLDADERIKRLMQILKAYDRARFGRRSEKLGGAGDGSDEAAQHAFVFEEIETGLAALKAQAGKARASGEKRAPRPRKGFPPHLERVEVVMEPEDLPEHAGKQKMMIGEDVSERLDVIPARFRVIVTRRPKYAFRDADGVIQALAPAHIIESGLPTEALLAQIAVSKYADGLPLYRQEGIYARDGVEIDRRLMAQWMGRTGFELEILAAHVLDEILKGPRVFADETSLPTLAPGTGAA</sequence>
<dbReference type="InterPro" id="IPR052344">
    <property type="entry name" value="Transposase-related"/>
</dbReference>
<dbReference type="InterPro" id="IPR024474">
    <property type="entry name" value="Znf_dom_IS66"/>
</dbReference>
<comment type="caution">
    <text evidence="6">The sequence shown here is derived from an EMBL/GenBank/DDBJ whole genome shotgun (WGS) entry which is preliminary data.</text>
</comment>
<feature type="coiled-coil region" evidence="1">
    <location>
        <begin position="12"/>
        <end position="39"/>
    </location>
</feature>
<dbReference type="Pfam" id="PF13005">
    <property type="entry name" value="zf-IS66"/>
    <property type="match status" value="1"/>
</dbReference>
<dbReference type="PANTHER" id="PTHR33678">
    <property type="entry name" value="BLL1576 PROTEIN"/>
    <property type="match status" value="1"/>
</dbReference>
<dbReference type="InterPro" id="IPR024463">
    <property type="entry name" value="Transposase_TnpC_homeodom"/>
</dbReference>
<reference evidence="6 7" key="2">
    <citation type="submission" date="2024-06" db="EMBL/GenBank/DDBJ databases">
        <title>Thioclava kandeliae sp. nov. from a rhizosphere soil sample of Kandelia candel in a mangrove.</title>
        <authorList>
            <person name="Mu T."/>
        </authorList>
    </citation>
    <scope>NUCLEOTIDE SEQUENCE [LARGE SCALE GENOMIC DNA]</scope>
    <source>
        <strain evidence="6 7">CPCC 100088</strain>
    </source>
</reference>
<evidence type="ECO:0000259" key="3">
    <source>
        <dbReference type="Pfam" id="PF03050"/>
    </source>
</evidence>
<feature type="domain" description="Transposase IS66 zinc-finger binding" evidence="4">
    <location>
        <begin position="145"/>
        <end position="171"/>
    </location>
</feature>
<feature type="domain" description="Transposase TnpC homeodomain" evidence="5">
    <location>
        <begin position="49"/>
        <end position="127"/>
    </location>
</feature>
<feature type="non-terminal residue" evidence="6">
    <location>
        <position position="276"/>
    </location>
</feature>